<keyword evidence="3" id="KW-1185">Reference proteome</keyword>
<dbReference type="AlphaFoldDB" id="A0A423TF97"/>
<feature type="region of interest" description="Disordered" evidence="1">
    <location>
        <begin position="107"/>
        <end position="223"/>
    </location>
</feature>
<feature type="compositionally biased region" description="Basic and acidic residues" evidence="1">
    <location>
        <begin position="201"/>
        <end position="210"/>
    </location>
</feature>
<reference evidence="2 3" key="1">
    <citation type="submission" date="2018-04" db="EMBL/GenBank/DDBJ databases">
        <authorList>
            <person name="Zhang X."/>
            <person name="Yuan J."/>
            <person name="Li F."/>
            <person name="Xiang J."/>
        </authorList>
    </citation>
    <scope>NUCLEOTIDE SEQUENCE [LARGE SCALE GENOMIC DNA]</scope>
    <source>
        <tissue evidence="2">Muscle</tissue>
    </source>
</reference>
<feature type="region of interest" description="Disordered" evidence="1">
    <location>
        <begin position="22"/>
        <end position="91"/>
    </location>
</feature>
<dbReference type="Proteomes" id="UP000283509">
    <property type="component" value="Unassembled WGS sequence"/>
</dbReference>
<sequence length="271" mass="29626">MEGVVPEELRQRIERILAFPVEGGAAGQGEQIPETPPTPSTRIEATRTPAGGLLQDYLDQLDPEEEEELMFQGSESEENEDDDDLLYDPEKETYTTPYLLFLQHAKSRRRDFPAQSADLSDDLVPNGEASSFRDDPNDEDGGRDGARGRTGHRTISSVVETTRTTTSADPTTLKDDQELTETGGGGDSLAVPAGANETNGGDDKDDKDDAGGDTAEEAVRKNEEKLKKSIALSLFRDFAKTVFAKNQPGFKLFDGFEELHEGSKDSDEAKH</sequence>
<feature type="compositionally biased region" description="Low complexity" evidence="1">
    <location>
        <begin position="153"/>
        <end position="171"/>
    </location>
</feature>
<feature type="compositionally biased region" description="Acidic residues" evidence="1">
    <location>
        <begin position="59"/>
        <end position="87"/>
    </location>
</feature>
<reference evidence="2 3" key="2">
    <citation type="submission" date="2019-01" db="EMBL/GenBank/DDBJ databases">
        <title>The decoding of complex shrimp genome reveals the adaptation for benthos swimmer, frequently molting mechanism and breeding impact on genome.</title>
        <authorList>
            <person name="Sun Y."/>
            <person name="Gao Y."/>
            <person name="Yu Y."/>
        </authorList>
    </citation>
    <scope>NUCLEOTIDE SEQUENCE [LARGE SCALE GENOMIC DNA]</scope>
    <source>
        <tissue evidence="2">Muscle</tissue>
    </source>
</reference>
<comment type="caution">
    <text evidence="2">The sequence shown here is derived from an EMBL/GenBank/DDBJ whole genome shotgun (WGS) entry which is preliminary data.</text>
</comment>
<evidence type="ECO:0000313" key="2">
    <source>
        <dbReference type="EMBL" id="ROT75047.1"/>
    </source>
</evidence>
<name>A0A423TF97_PENVA</name>
<organism evidence="2 3">
    <name type="scientific">Penaeus vannamei</name>
    <name type="common">Whiteleg shrimp</name>
    <name type="synonym">Litopenaeus vannamei</name>
    <dbReference type="NCBI Taxonomy" id="6689"/>
    <lineage>
        <taxon>Eukaryota</taxon>
        <taxon>Metazoa</taxon>
        <taxon>Ecdysozoa</taxon>
        <taxon>Arthropoda</taxon>
        <taxon>Crustacea</taxon>
        <taxon>Multicrustacea</taxon>
        <taxon>Malacostraca</taxon>
        <taxon>Eumalacostraca</taxon>
        <taxon>Eucarida</taxon>
        <taxon>Decapoda</taxon>
        <taxon>Dendrobranchiata</taxon>
        <taxon>Penaeoidea</taxon>
        <taxon>Penaeidae</taxon>
        <taxon>Penaeus</taxon>
    </lineage>
</organism>
<dbReference type="EMBL" id="QCYY01001815">
    <property type="protein sequence ID" value="ROT75047.1"/>
    <property type="molecule type" value="Genomic_DNA"/>
</dbReference>
<gene>
    <name evidence="2" type="ORF">C7M84_006413</name>
</gene>
<proteinExistence type="predicted"/>
<accession>A0A423TF97</accession>
<protein>
    <submittedName>
        <fullName evidence="2">Uncharacterized protein</fullName>
    </submittedName>
</protein>
<feature type="compositionally biased region" description="Basic and acidic residues" evidence="1">
    <location>
        <begin position="131"/>
        <end position="147"/>
    </location>
</feature>
<evidence type="ECO:0000313" key="3">
    <source>
        <dbReference type="Proteomes" id="UP000283509"/>
    </source>
</evidence>
<evidence type="ECO:0000256" key="1">
    <source>
        <dbReference type="SAM" id="MobiDB-lite"/>
    </source>
</evidence>